<feature type="compositionally biased region" description="Acidic residues" evidence="1">
    <location>
        <begin position="946"/>
        <end position="958"/>
    </location>
</feature>
<keyword evidence="4" id="KW-1185">Reference proteome</keyword>
<feature type="region of interest" description="Disordered" evidence="1">
    <location>
        <begin position="429"/>
        <end position="448"/>
    </location>
</feature>
<dbReference type="GO" id="GO:0010513">
    <property type="term" value="P:positive regulation of phosphatidylinositol biosynthetic process"/>
    <property type="evidence" value="ECO:0007669"/>
    <property type="project" value="TreeGrafter"/>
</dbReference>
<feature type="region of interest" description="Disordered" evidence="1">
    <location>
        <begin position="193"/>
        <end position="300"/>
    </location>
</feature>
<dbReference type="InterPro" id="IPR024260">
    <property type="entry name" value="Vac7"/>
</dbReference>
<name>Q6CLE7_KLULA</name>
<sequence length="1039" mass="115528">MVAGLGSEDDGNKMIVETELVQTEKQNILPVSQQPSQQFDKNGIGTDTENSTLTQKKLLNNTKRDTMPGSPTRKEGHDRIDTHDLHDLHDDMSATLKPHQSQNRIASLQLQDSTHQSITSHQEKEGTPLSHQHTNPLSTHALSSTGLRNKKSSLLIDCAVDGARDFSLPPLTNSDQMLDLSLVSKNSSHDLPSFTTAMSKQKTKPQLSKLSSYQEESSDGRIDSDSQLTTSQDSKTKEWERRQGIRTSNSPPPQQLASQISLGAGDMNGGSSAVLPSSGVSLPLQQQQHQRSQTQGLNNPTVQVQSASANLTPNGQISLPTVTDSESVRKLNKESSSKADFFAARLATAVGENEISDSEETFVYQSTANSVKNASINDVSATPNNTINSIQNNNNNSKSYGIPAKLSAPQLKQNDKLLNRLKNTRHTSIAAIPNSQGPPSSNSEQDDVASLRSINRNTMQEMQSIKSHRTQMSASPKKRLSITSLQKVQNRQQKQQPQSVITNGATKSSTSTTPTKSTFAFGQPKSGKTTSSIPKNSKQHFPQPMLPLAQNKVMHQNHRRTSSKPGDSKKSALRTRSSKVFDPNGSSLRRYSGVPDDVNLEDFVDQYDGEFDIKMHRPSRTTEKKSNNQQHQSNAASQRGTYSSDNHIQYEPNDNHSGYGDDEIDLDNNDIQSNSDISDIHGLTYHNQTNYDEHSYADEDGDDIESMFYYNGGSIVPNNARVGRRFSELDDGTEDVESQGFFYGDPNNAERSNEGKGLGSSQLPYFNQASEYTPLKNKRVSRKRSDFYGDFSPHNFYTKKGSWSKFKNFVYFSFIVASLLTLGFISGFLLATNKELHDFQLLAMDNVLVSLDELVFDITATAFNPSLFTIGIKDVELDIFAKTKHVDVSSNEDKLYSTPYQTILLGTVYNLESELQFRGRLINRNYDVSVASVKLLNPGAPKNNGDDEDGDNDDDDDDNGNKKKMGHDNQDEKGNHKLENDIDRWKELIKYEFELIVRGNMYYSIPFFNNQKVLPVQQQISVDPDNSPFRKKHGNNHAQ</sequence>
<evidence type="ECO:0000313" key="4">
    <source>
        <dbReference type="Proteomes" id="UP000000598"/>
    </source>
</evidence>
<dbReference type="GO" id="GO:0070772">
    <property type="term" value="C:PAS complex"/>
    <property type="evidence" value="ECO:0007669"/>
    <property type="project" value="TreeGrafter"/>
</dbReference>
<feature type="compositionally biased region" description="Basic and acidic residues" evidence="1">
    <location>
        <begin position="966"/>
        <end position="978"/>
    </location>
</feature>
<feature type="transmembrane region" description="Helical" evidence="2">
    <location>
        <begin position="809"/>
        <end position="831"/>
    </location>
</feature>
<feature type="compositionally biased region" description="Low complexity" evidence="1">
    <location>
        <begin position="627"/>
        <end position="638"/>
    </location>
</feature>
<dbReference type="PANTHER" id="PTHR28258:SF1">
    <property type="entry name" value="VACUOLAR SEGREGATION PROTEIN 7"/>
    <property type="match status" value="1"/>
</dbReference>
<dbReference type="GO" id="GO:1903778">
    <property type="term" value="P:protein localization to vacuolar membrane"/>
    <property type="evidence" value="ECO:0007669"/>
    <property type="project" value="TreeGrafter"/>
</dbReference>
<feature type="compositionally biased region" description="Low complexity" evidence="1">
    <location>
        <begin position="506"/>
        <end position="518"/>
    </location>
</feature>
<feature type="compositionally biased region" description="Polar residues" evidence="1">
    <location>
        <begin position="245"/>
        <end position="261"/>
    </location>
</feature>
<dbReference type="EMBL" id="CR382126">
    <property type="protein sequence ID" value="CAG97950.1"/>
    <property type="molecule type" value="Genomic_DNA"/>
</dbReference>
<feature type="compositionally biased region" description="Polar residues" evidence="1">
    <location>
        <begin position="269"/>
        <end position="284"/>
    </location>
</feature>
<dbReference type="KEGG" id="kla:KLLA0_F03575g"/>
<reference evidence="3 4" key="1">
    <citation type="journal article" date="2004" name="Nature">
        <title>Genome evolution in yeasts.</title>
        <authorList>
            <consortium name="Genolevures"/>
            <person name="Dujon B."/>
            <person name="Sherman D."/>
            <person name="Fischer G."/>
            <person name="Durrens P."/>
            <person name="Casaregola S."/>
            <person name="Lafontaine I."/>
            <person name="de Montigny J."/>
            <person name="Marck C."/>
            <person name="Neuveglise C."/>
            <person name="Talla E."/>
            <person name="Goffard N."/>
            <person name="Frangeul L."/>
            <person name="Aigle M."/>
            <person name="Anthouard V."/>
            <person name="Babour A."/>
            <person name="Barbe V."/>
            <person name="Barnay S."/>
            <person name="Blanchin S."/>
            <person name="Beckerich J.M."/>
            <person name="Beyne E."/>
            <person name="Bleykasten C."/>
            <person name="Boisrame A."/>
            <person name="Boyer J."/>
            <person name="Cattolico L."/>
            <person name="Confanioleri F."/>
            <person name="de Daruvar A."/>
            <person name="Despons L."/>
            <person name="Fabre E."/>
            <person name="Fairhead C."/>
            <person name="Ferry-Dumazet H."/>
            <person name="Groppi A."/>
            <person name="Hantraye F."/>
            <person name="Hennequin C."/>
            <person name="Jauniaux N."/>
            <person name="Joyet P."/>
            <person name="Kachouri R."/>
            <person name="Kerrest A."/>
            <person name="Koszul R."/>
            <person name="Lemaire M."/>
            <person name="Lesur I."/>
            <person name="Ma L."/>
            <person name="Muller H."/>
            <person name="Nicaud J.M."/>
            <person name="Nikolski M."/>
            <person name="Oztas S."/>
            <person name="Ozier-Kalogeropoulos O."/>
            <person name="Pellenz S."/>
            <person name="Potier S."/>
            <person name="Richard G.F."/>
            <person name="Straub M.L."/>
            <person name="Suleau A."/>
            <person name="Swennene D."/>
            <person name="Tekaia F."/>
            <person name="Wesolowski-Louvel M."/>
            <person name="Westhof E."/>
            <person name="Wirth B."/>
            <person name="Zeniou-Meyer M."/>
            <person name="Zivanovic I."/>
            <person name="Bolotin-Fukuhara M."/>
            <person name="Thierry A."/>
            <person name="Bouchier C."/>
            <person name="Caudron B."/>
            <person name="Scarpelli C."/>
            <person name="Gaillardin C."/>
            <person name="Weissenbach J."/>
            <person name="Wincker P."/>
            <person name="Souciet J.L."/>
        </authorList>
    </citation>
    <scope>NUCLEOTIDE SEQUENCE [LARGE SCALE GENOMIC DNA]</scope>
    <source>
        <strain evidence="4">ATCC 8585 / CBS 2359 / DSM 70799 / NBRC 1267 / NRRL Y-1140 / WM37</strain>
    </source>
</reference>
<keyword evidence="2" id="KW-0812">Transmembrane</keyword>
<dbReference type="Pfam" id="PF12751">
    <property type="entry name" value="Vac7"/>
    <property type="match status" value="1"/>
</dbReference>
<feature type="compositionally biased region" description="Basic and acidic residues" evidence="1">
    <location>
        <begin position="62"/>
        <end position="80"/>
    </location>
</feature>
<feature type="region of interest" description="Disordered" evidence="1">
    <location>
        <begin position="486"/>
        <end position="595"/>
    </location>
</feature>
<feature type="compositionally biased region" description="Polar residues" evidence="1">
    <location>
        <begin position="433"/>
        <end position="443"/>
    </location>
</feature>
<evidence type="ECO:0000313" key="3">
    <source>
        <dbReference type="EMBL" id="CAG97950.1"/>
    </source>
</evidence>
<keyword evidence="2" id="KW-0472">Membrane</keyword>
<accession>Q6CLE7</accession>
<feature type="compositionally biased region" description="Polar residues" evidence="1">
    <location>
        <begin position="193"/>
        <end position="215"/>
    </location>
</feature>
<dbReference type="GO" id="GO:0000329">
    <property type="term" value="C:fungal-type vacuole membrane"/>
    <property type="evidence" value="ECO:0007669"/>
    <property type="project" value="TreeGrafter"/>
</dbReference>
<dbReference type="HOGENOM" id="CLU_006002_0_0_1"/>
<feature type="region of interest" description="Disordered" evidence="1">
    <location>
        <begin position="937"/>
        <end position="978"/>
    </location>
</feature>
<dbReference type="InParanoid" id="Q6CLE7"/>
<feature type="compositionally biased region" description="Polar residues" evidence="1">
    <location>
        <begin position="526"/>
        <end position="540"/>
    </location>
</feature>
<organism evidence="3 4">
    <name type="scientific">Kluyveromyces lactis (strain ATCC 8585 / CBS 2359 / DSM 70799 / NBRC 1267 / NRRL Y-1140 / WM37)</name>
    <name type="common">Yeast</name>
    <name type="synonym">Candida sphaerica</name>
    <dbReference type="NCBI Taxonomy" id="284590"/>
    <lineage>
        <taxon>Eukaryota</taxon>
        <taxon>Fungi</taxon>
        <taxon>Dikarya</taxon>
        <taxon>Ascomycota</taxon>
        <taxon>Saccharomycotina</taxon>
        <taxon>Saccharomycetes</taxon>
        <taxon>Saccharomycetales</taxon>
        <taxon>Saccharomycetaceae</taxon>
        <taxon>Kluyveromyces</taxon>
    </lineage>
</organism>
<feature type="compositionally biased region" description="Polar residues" evidence="1">
    <location>
        <begin position="129"/>
        <end position="145"/>
    </location>
</feature>
<protein>
    <submittedName>
        <fullName evidence="3">KLLA0F03575p</fullName>
    </submittedName>
</protein>
<proteinExistence type="predicted"/>
<dbReference type="AlphaFoldDB" id="Q6CLE7"/>
<dbReference type="GO" id="GO:0000011">
    <property type="term" value="P:vacuole inheritance"/>
    <property type="evidence" value="ECO:0007669"/>
    <property type="project" value="TreeGrafter"/>
</dbReference>
<feature type="compositionally biased region" description="Low complexity" evidence="1">
    <location>
        <begin position="285"/>
        <end position="295"/>
    </location>
</feature>
<gene>
    <name evidence="3" type="ORF">KLLA0_F03575g</name>
</gene>
<feature type="compositionally biased region" description="Low complexity" evidence="1">
    <location>
        <begin position="486"/>
        <end position="498"/>
    </location>
</feature>
<dbReference type="Proteomes" id="UP000000598">
    <property type="component" value="Chromosome F"/>
</dbReference>
<feature type="region of interest" description="Disordered" evidence="1">
    <location>
        <begin position="32"/>
        <end position="51"/>
    </location>
</feature>
<evidence type="ECO:0000256" key="1">
    <source>
        <dbReference type="SAM" id="MobiDB-lite"/>
    </source>
</evidence>
<feature type="compositionally biased region" description="Polar residues" evidence="1">
    <location>
        <begin position="111"/>
        <end position="120"/>
    </location>
</feature>
<feature type="region of interest" description="Disordered" evidence="1">
    <location>
        <begin position="111"/>
        <end position="145"/>
    </location>
</feature>
<dbReference type="eggNOG" id="ENOG502QU5B">
    <property type="taxonomic scope" value="Eukaryota"/>
</dbReference>
<dbReference type="PANTHER" id="PTHR28258">
    <property type="entry name" value="VACUOLAR SEGREGATION PROTEIN 7"/>
    <property type="match status" value="1"/>
</dbReference>
<dbReference type="STRING" id="284590.Q6CLE7"/>
<dbReference type="PaxDb" id="284590-Q6CLE7"/>
<dbReference type="OMA" id="IVRGNMY"/>
<keyword evidence="2" id="KW-1133">Transmembrane helix</keyword>
<evidence type="ECO:0000256" key="2">
    <source>
        <dbReference type="SAM" id="Phobius"/>
    </source>
</evidence>
<feature type="region of interest" description="Disordered" evidence="1">
    <location>
        <begin position="61"/>
        <end position="80"/>
    </location>
</feature>
<dbReference type="FunCoup" id="Q6CLE7">
    <property type="interactions" value="21"/>
</dbReference>
<feature type="region of interest" description="Disordered" evidence="1">
    <location>
        <begin position="618"/>
        <end position="675"/>
    </location>
</feature>
<feature type="region of interest" description="Disordered" evidence="1">
    <location>
        <begin position="737"/>
        <end position="760"/>
    </location>
</feature>
<feature type="compositionally biased region" description="Basic and acidic residues" evidence="1">
    <location>
        <begin position="234"/>
        <end position="243"/>
    </location>
</feature>